<evidence type="ECO:0000313" key="3">
    <source>
        <dbReference type="EMBL" id="PWN30751.1"/>
    </source>
</evidence>
<dbReference type="Proteomes" id="UP000245884">
    <property type="component" value="Unassembled WGS sequence"/>
</dbReference>
<dbReference type="InterPro" id="IPR013094">
    <property type="entry name" value="AB_hydrolase_3"/>
</dbReference>
<feature type="domain" description="Alpha/beta hydrolase fold-3" evidence="2">
    <location>
        <begin position="97"/>
        <end position="303"/>
    </location>
</feature>
<dbReference type="InterPro" id="IPR029058">
    <property type="entry name" value="AB_hydrolase_fold"/>
</dbReference>
<dbReference type="GO" id="GO:0016787">
    <property type="term" value="F:hydrolase activity"/>
    <property type="evidence" value="ECO:0007669"/>
    <property type="project" value="UniProtKB-KW"/>
</dbReference>
<proteinExistence type="predicted"/>
<dbReference type="PANTHER" id="PTHR48081">
    <property type="entry name" value="AB HYDROLASE SUPERFAMILY PROTEIN C4A8.06C"/>
    <property type="match status" value="1"/>
</dbReference>
<sequence length="346" mass="37548">MSEDTQLQRKAPGRDAAPIKHHPMSLQYIRLRLSAALIRGALGLGMFLAQYILQGVPSDVTVTHTTFPSRDKNRKLRVHIYQPKSLTKSSSPPPIHVNFHGSGFMIPSLGSDRQFCGDLASRLGCVVLDCDYRKAPEWPWPAAVQDAEDAILYALSQSGRWDTRRCTVGGFSAGGNLALCASTLHGKDLCGVLAFYPPTNLSVDRELKAPPPEKHSGAIPLGVAKMFDQSYILSVGVDRTHPLVSPVKADPGSFPPLVWLTCARGDTLYRDGKALIEKLKGTPEGQGPSDLYFHDVSGEGHAFDKAARKGTARDAKREESYKLALEAVQRAWKLGPGGRGADAARL</sequence>
<evidence type="ECO:0000256" key="1">
    <source>
        <dbReference type="ARBA" id="ARBA00022801"/>
    </source>
</evidence>
<dbReference type="OrthoDB" id="408631at2759"/>
<name>A0A316V2F8_9BASI</name>
<dbReference type="PANTHER" id="PTHR48081:SF8">
    <property type="entry name" value="ALPHA_BETA HYDROLASE FOLD-3 DOMAIN-CONTAINING PROTEIN-RELATED"/>
    <property type="match status" value="1"/>
</dbReference>
<dbReference type="Pfam" id="PF07859">
    <property type="entry name" value="Abhydrolase_3"/>
    <property type="match status" value="1"/>
</dbReference>
<accession>A0A316V2F8</accession>
<gene>
    <name evidence="3" type="ORF">BDZ90DRAFT_277185</name>
</gene>
<dbReference type="EMBL" id="KZ819662">
    <property type="protein sequence ID" value="PWN30751.1"/>
    <property type="molecule type" value="Genomic_DNA"/>
</dbReference>
<keyword evidence="4" id="KW-1185">Reference proteome</keyword>
<dbReference type="RefSeq" id="XP_025365363.1">
    <property type="nucleotide sequence ID" value="XM_025508985.1"/>
</dbReference>
<evidence type="ECO:0000313" key="4">
    <source>
        <dbReference type="Proteomes" id="UP000245884"/>
    </source>
</evidence>
<organism evidence="3 4">
    <name type="scientific">Jaminaea rosea</name>
    <dbReference type="NCBI Taxonomy" id="1569628"/>
    <lineage>
        <taxon>Eukaryota</taxon>
        <taxon>Fungi</taxon>
        <taxon>Dikarya</taxon>
        <taxon>Basidiomycota</taxon>
        <taxon>Ustilaginomycotina</taxon>
        <taxon>Exobasidiomycetes</taxon>
        <taxon>Microstromatales</taxon>
        <taxon>Microstromatales incertae sedis</taxon>
        <taxon>Jaminaea</taxon>
    </lineage>
</organism>
<dbReference type="InterPro" id="IPR050300">
    <property type="entry name" value="GDXG_lipolytic_enzyme"/>
</dbReference>
<dbReference type="GeneID" id="37030808"/>
<dbReference type="SUPFAM" id="SSF53474">
    <property type="entry name" value="alpha/beta-Hydrolases"/>
    <property type="match status" value="1"/>
</dbReference>
<dbReference type="Gene3D" id="3.40.50.1820">
    <property type="entry name" value="alpha/beta hydrolase"/>
    <property type="match status" value="1"/>
</dbReference>
<reference evidence="3 4" key="1">
    <citation type="journal article" date="2018" name="Mol. Biol. Evol.">
        <title>Broad Genomic Sampling Reveals a Smut Pathogenic Ancestry of the Fungal Clade Ustilaginomycotina.</title>
        <authorList>
            <person name="Kijpornyongpan T."/>
            <person name="Mondo S.J."/>
            <person name="Barry K."/>
            <person name="Sandor L."/>
            <person name="Lee J."/>
            <person name="Lipzen A."/>
            <person name="Pangilinan J."/>
            <person name="LaButti K."/>
            <person name="Hainaut M."/>
            <person name="Henrissat B."/>
            <person name="Grigoriev I.V."/>
            <person name="Spatafora J.W."/>
            <person name="Aime M.C."/>
        </authorList>
    </citation>
    <scope>NUCLEOTIDE SEQUENCE [LARGE SCALE GENOMIC DNA]</scope>
    <source>
        <strain evidence="3 4">MCA 5214</strain>
    </source>
</reference>
<protein>
    <submittedName>
        <fullName evidence="3">Alpha/beta-hydrolase</fullName>
    </submittedName>
</protein>
<dbReference type="AlphaFoldDB" id="A0A316V2F8"/>
<evidence type="ECO:0000259" key="2">
    <source>
        <dbReference type="Pfam" id="PF07859"/>
    </source>
</evidence>
<dbReference type="STRING" id="1569628.A0A316V2F8"/>
<keyword evidence="1 3" id="KW-0378">Hydrolase</keyword>